<dbReference type="SUPFAM" id="SSF110710">
    <property type="entry name" value="TTHA0583/YokD-like"/>
    <property type="match status" value="1"/>
</dbReference>
<evidence type="ECO:0000313" key="4">
    <source>
        <dbReference type="EMBL" id="MFC7307890.1"/>
    </source>
</evidence>
<comment type="caution">
    <text evidence="4">The sequence shown here is derived from an EMBL/GenBank/DDBJ whole genome shotgun (WGS) entry which is preliminary data.</text>
</comment>
<gene>
    <name evidence="4" type="ORF">ACFQVC_27145</name>
</gene>
<dbReference type="Proteomes" id="UP001596523">
    <property type="component" value="Unassembled WGS sequence"/>
</dbReference>
<dbReference type="RefSeq" id="WP_381835363.1">
    <property type="nucleotide sequence ID" value="NZ_JBHTCF010000013.1"/>
</dbReference>
<evidence type="ECO:0000256" key="3">
    <source>
        <dbReference type="ARBA" id="ARBA00023315"/>
    </source>
</evidence>
<dbReference type="InterPro" id="IPR028345">
    <property type="entry name" value="Antibiotic_NAT-like"/>
</dbReference>
<name>A0ABW2JP09_9ACTN</name>
<dbReference type="EMBL" id="JBHTCF010000013">
    <property type="protein sequence ID" value="MFC7307890.1"/>
    <property type="molecule type" value="Genomic_DNA"/>
</dbReference>
<keyword evidence="2" id="KW-0808">Transferase</keyword>
<accession>A0ABW2JP09</accession>
<dbReference type="InterPro" id="IPR003679">
    <property type="entry name" value="Amioglycoside_AcTrfase"/>
</dbReference>
<protein>
    <submittedName>
        <fullName evidence="4">Aminoglycoside N(3)-acetyltransferase</fullName>
    </submittedName>
</protein>
<reference evidence="5" key="1">
    <citation type="journal article" date="2019" name="Int. J. Syst. Evol. Microbiol.">
        <title>The Global Catalogue of Microorganisms (GCM) 10K type strain sequencing project: providing services to taxonomists for standard genome sequencing and annotation.</title>
        <authorList>
            <consortium name="The Broad Institute Genomics Platform"/>
            <consortium name="The Broad Institute Genome Sequencing Center for Infectious Disease"/>
            <person name="Wu L."/>
            <person name="Ma J."/>
        </authorList>
    </citation>
    <scope>NUCLEOTIDE SEQUENCE [LARGE SCALE GENOMIC DNA]</scope>
    <source>
        <strain evidence="5">SYNS20</strain>
    </source>
</reference>
<evidence type="ECO:0000256" key="2">
    <source>
        <dbReference type="ARBA" id="ARBA00022679"/>
    </source>
</evidence>
<dbReference type="Pfam" id="PF02522">
    <property type="entry name" value="Antibiotic_NAT"/>
    <property type="match status" value="1"/>
</dbReference>
<dbReference type="PANTHER" id="PTHR11104:SF0">
    <property type="entry name" value="SPBETA PROPHAGE-DERIVED AMINOGLYCOSIDE N(3')-ACETYLTRANSFERASE-LIKE PROTEIN YOKD"/>
    <property type="match status" value="1"/>
</dbReference>
<comment type="similarity">
    <text evidence="1">Belongs to the antibiotic N-acetyltransferase family.</text>
</comment>
<keyword evidence="5" id="KW-1185">Reference proteome</keyword>
<evidence type="ECO:0000313" key="5">
    <source>
        <dbReference type="Proteomes" id="UP001596523"/>
    </source>
</evidence>
<sequence>MNVSPPSGPLCTKDSLAVDLRAAGVRTGGTVLVHSSLRSLGWVVGGPVAVVQALLEVLGPGGTVLVPAYTVDNSDPAGWSRPPVPPEWWPVIRASMPAYDPRITPSRGLGAIAETVRTWPGALRSAHPQTSFAAVGARAAELTEGHAVDCRFGDASPLARAEAAGAQVLLLGTGFDTCSCFHLAEFRAFSATEEESSAVLTPQGRKWITVRERVNNSEDFDELGAAFERERPVRHGTVGAAATRLFPLADAVAYAEQWLVRTRTGAS</sequence>
<organism evidence="4 5">
    <name type="scientific">Streptomyces monticola</name>
    <dbReference type="NCBI Taxonomy" id="2666263"/>
    <lineage>
        <taxon>Bacteria</taxon>
        <taxon>Bacillati</taxon>
        <taxon>Actinomycetota</taxon>
        <taxon>Actinomycetes</taxon>
        <taxon>Kitasatosporales</taxon>
        <taxon>Streptomycetaceae</taxon>
        <taxon>Streptomyces</taxon>
    </lineage>
</organism>
<keyword evidence="3" id="KW-0012">Acyltransferase</keyword>
<dbReference type="PANTHER" id="PTHR11104">
    <property type="entry name" value="AMINOGLYCOSIDE N3-ACETYLTRANSFERASE"/>
    <property type="match status" value="1"/>
</dbReference>
<evidence type="ECO:0000256" key="1">
    <source>
        <dbReference type="ARBA" id="ARBA00006383"/>
    </source>
</evidence>
<proteinExistence type="inferred from homology"/>